<dbReference type="PANTHER" id="PTHR35007">
    <property type="entry name" value="INTEGRAL MEMBRANE PROTEIN-RELATED"/>
    <property type="match status" value="1"/>
</dbReference>
<name>A0A848DDI9_9PSEU</name>
<feature type="transmembrane region" description="Helical" evidence="1">
    <location>
        <begin position="42"/>
        <end position="71"/>
    </location>
</feature>
<dbReference type="EMBL" id="JAAXKZ010000007">
    <property type="protein sequence ID" value="NMH90669.1"/>
    <property type="molecule type" value="Genomic_DNA"/>
</dbReference>
<comment type="caution">
    <text evidence="2">The sequence shown here is derived from an EMBL/GenBank/DDBJ whole genome shotgun (WGS) entry which is preliminary data.</text>
</comment>
<dbReference type="PANTHER" id="PTHR35007:SF4">
    <property type="entry name" value="CONSERVED TRANSMEMBRANE PROTEIN-RELATED"/>
    <property type="match status" value="1"/>
</dbReference>
<keyword evidence="1" id="KW-0812">Transmembrane</keyword>
<protein>
    <submittedName>
        <fullName evidence="2">Secretion system protein</fullName>
    </submittedName>
</protein>
<proteinExistence type="predicted"/>
<evidence type="ECO:0000313" key="2">
    <source>
        <dbReference type="EMBL" id="NMH90669.1"/>
    </source>
</evidence>
<reference evidence="2 3" key="1">
    <citation type="submission" date="2020-04" db="EMBL/GenBank/DDBJ databases">
        <authorList>
            <person name="Klaysubun C."/>
            <person name="Duangmal K."/>
            <person name="Lipun K."/>
        </authorList>
    </citation>
    <scope>NUCLEOTIDE SEQUENCE [LARGE SCALE GENOMIC DNA]</scope>
    <source>
        <strain evidence="2 3">DSM 45300</strain>
    </source>
</reference>
<evidence type="ECO:0000313" key="3">
    <source>
        <dbReference type="Proteomes" id="UP000586918"/>
    </source>
</evidence>
<keyword evidence="1" id="KW-0472">Membrane</keyword>
<sequence>MPVVLLAAAVLCAPGPGASGRLGALAGVPRRGRGPLRSPAGAWLIALGSGLGLLVGGVGGAVAGALVAGVWEHRGRRRRAEQVGADAGAELADALARITDELRAGAHPAAALAGVDGDGPLARAALGPAASAARLGDGVPAALTRSAGHPAVAADIARIAGAWALAERHGAPLADLLQGACSDLRWRVAHGRQVRAQLAGPRATATVLTALPVLGLGLGQLMGADPLGVLRDGFPGQVLLVLGVGLVAAGVLWTEHILRTAVPR</sequence>
<gene>
    <name evidence="2" type="ORF">HF519_03545</name>
</gene>
<keyword evidence="1" id="KW-1133">Transmembrane helix</keyword>
<feature type="transmembrane region" description="Helical" evidence="1">
    <location>
        <begin position="203"/>
        <end position="222"/>
    </location>
</feature>
<feature type="transmembrane region" description="Helical" evidence="1">
    <location>
        <begin position="234"/>
        <end position="254"/>
    </location>
</feature>
<dbReference type="Proteomes" id="UP000586918">
    <property type="component" value="Unassembled WGS sequence"/>
</dbReference>
<keyword evidence="3" id="KW-1185">Reference proteome</keyword>
<accession>A0A848DDI9</accession>
<evidence type="ECO:0000256" key="1">
    <source>
        <dbReference type="SAM" id="Phobius"/>
    </source>
</evidence>
<dbReference type="AlphaFoldDB" id="A0A848DDI9"/>
<organism evidence="2 3">
    <name type="scientific">Pseudonocardia bannensis</name>
    <dbReference type="NCBI Taxonomy" id="630973"/>
    <lineage>
        <taxon>Bacteria</taxon>
        <taxon>Bacillati</taxon>
        <taxon>Actinomycetota</taxon>
        <taxon>Actinomycetes</taxon>
        <taxon>Pseudonocardiales</taxon>
        <taxon>Pseudonocardiaceae</taxon>
        <taxon>Pseudonocardia</taxon>
    </lineage>
</organism>